<gene>
    <name evidence="1" type="primary">Vigan.11G201500</name>
    <name evidence="1" type="ORF">VIGAN_11201500</name>
</gene>
<evidence type="ECO:0000313" key="1">
    <source>
        <dbReference type="EMBL" id="BAU02475.1"/>
    </source>
</evidence>
<dbReference type="CDD" id="cd09272">
    <property type="entry name" value="RNase_HI_RT_Ty1"/>
    <property type="match status" value="1"/>
</dbReference>
<accession>A0A0S3TB98</accession>
<dbReference type="EMBL" id="AP015044">
    <property type="protein sequence ID" value="BAU02475.1"/>
    <property type="molecule type" value="Genomic_DNA"/>
</dbReference>
<dbReference type="AlphaFoldDB" id="A0A0S3TB98"/>
<dbReference type="Proteomes" id="UP000291084">
    <property type="component" value="Chromosome 11"/>
</dbReference>
<name>A0A0S3TB98_PHAAN</name>
<sequence>EKPIQLKIDNISAINLAKNPVSHGRSKHIEVKFHFLRDMVNKERIALVYCKTEVQLADLFTKPLKVDRFDSLKKSIGVVSLRHLT</sequence>
<proteinExistence type="predicted"/>
<keyword evidence="2" id="KW-1185">Reference proteome</keyword>
<protein>
    <recommendedName>
        <fullName evidence="3">Copia protein</fullName>
    </recommendedName>
</protein>
<organism evidence="1 2">
    <name type="scientific">Vigna angularis var. angularis</name>
    <dbReference type="NCBI Taxonomy" id="157739"/>
    <lineage>
        <taxon>Eukaryota</taxon>
        <taxon>Viridiplantae</taxon>
        <taxon>Streptophyta</taxon>
        <taxon>Embryophyta</taxon>
        <taxon>Tracheophyta</taxon>
        <taxon>Spermatophyta</taxon>
        <taxon>Magnoliopsida</taxon>
        <taxon>eudicotyledons</taxon>
        <taxon>Gunneridae</taxon>
        <taxon>Pentapetalae</taxon>
        <taxon>rosids</taxon>
        <taxon>fabids</taxon>
        <taxon>Fabales</taxon>
        <taxon>Fabaceae</taxon>
        <taxon>Papilionoideae</taxon>
        <taxon>50 kb inversion clade</taxon>
        <taxon>NPAAA clade</taxon>
        <taxon>indigoferoid/millettioid clade</taxon>
        <taxon>Phaseoleae</taxon>
        <taxon>Vigna</taxon>
    </lineage>
</organism>
<reference evidence="1 2" key="1">
    <citation type="journal article" date="2015" name="Sci. Rep.">
        <title>The power of single molecule real-time sequencing technology in the de novo assembly of a eukaryotic genome.</title>
        <authorList>
            <person name="Sakai H."/>
            <person name="Naito K."/>
            <person name="Ogiso-Tanaka E."/>
            <person name="Takahashi Y."/>
            <person name="Iseki K."/>
            <person name="Muto C."/>
            <person name="Satou K."/>
            <person name="Teruya K."/>
            <person name="Shiroma A."/>
            <person name="Shimoji M."/>
            <person name="Hirano T."/>
            <person name="Itoh T."/>
            <person name="Kaga A."/>
            <person name="Tomooka N."/>
        </authorList>
    </citation>
    <scope>NUCLEOTIDE SEQUENCE [LARGE SCALE GENOMIC DNA]</scope>
    <source>
        <strain evidence="2">cv. Shumari</strain>
    </source>
</reference>
<feature type="non-terminal residue" evidence="1">
    <location>
        <position position="1"/>
    </location>
</feature>
<evidence type="ECO:0000313" key="2">
    <source>
        <dbReference type="Proteomes" id="UP000291084"/>
    </source>
</evidence>
<evidence type="ECO:0008006" key="3">
    <source>
        <dbReference type="Google" id="ProtNLM"/>
    </source>
</evidence>